<protein>
    <recommendedName>
        <fullName evidence="3">N-acetyltransferase domain-containing protein</fullName>
    </recommendedName>
</protein>
<proteinExistence type="predicted"/>
<dbReference type="Proteomes" id="UP000005113">
    <property type="component" value="Unassembled WGS sequence"/>
</dbReference>
<dbReference type="SUPFAM" id="SSF55729">
    <property type="entry name" value="Acyl-CoA N-acyltransferases (Nat)"/>
    <property type="match status" value="1"/>
</dbReference>
<dbReference type="EMBL" id="JH719942">
    <property type="protein sequence ID" value="EJF53465.1"/>
    <property type="molecule type" value="Genomic_DNA"/>
</dbReference>
<dbReference type="AlphaFoldDB" id="J1I3Z7"/>
<dbReference type="InterPro" id="IPR016181">
    <property type="entry name" value="Acyl_CoA_acyltransferase"/>
</dbReference>
<evidence type="ECO:0000313" key="1">
    <source>
        <dbReference type="EMBL" id="EJF53465.1"/>
    </source>
</evidence>
<evidence type="ECO:0008006" key="3">
    <source>
        <dbReference type="Google" id="ProtNLM"/>
    </source>
</evidence>
<evidence type="ECO:0000313" key="2">
    <source>
        <dbReference type="Proteomes" id="UP000005113"/>
    </source>
</evidence>
<sequence>MFFHPPYLSYRIKQFNAIAEPELSRDYHQKHLEVLAAFGVGPLGSTLSPWYNQPAVTVFAVYDEFDEILAGIRLERLEQQPYELPLSHAICVDSPDLLPKICRHKGQLAEICGAWVAPRARKCGLLQHLIGLCIDLGKKMQLDYLLAMPPEHTKAIFTEYSFSPVPNAFGRSEYCYPDDRYTSTLMELGLSLQLAQASPATCN</sequence>
<dbReference type="OrthoDB" id="660041at2"/>
<dbReference type="RefSeq" id="WP_002659135.1">
    <property type="nucleotide sequence ID" value="NZ_JH719942.1"/>
</dbReference>
<name>J1I3Z7_9BACT</name>
<accession>J1I3Z7</accession>
<reference evidence="2" key="1">
    <citation type="journal article" date="2012" name="Stand. Genomic Sci.">
        <title>Permanent draft genome sequence of the gliding predator Saprospira grandis strain Sa g1 (= HR1).</title>
        <authorList>
            <person name="Mavromatis K."/>
            <person name="Chertkov O."/>
            <person name="Lapidus A."/>
            <person name="Nolan M."/>
            <person name="Lucas S."/>
            <person name="Tice H."/>
            <person name="Del Rio T.G."/>
            <person name="Cheng J.F."/>
            <person name="Han C."/>
            <person name="Tapia R."/>
            <person name="Bruce D."/>
            <person name="Goodwin L.A."/>
            <person name="Pitluck S."/>
            <person name="Huntemann M."/>
            <person name="Liolios K."/>
            <person name="Pagani I."/>
            <person name="Ivanova N."/>
            <person name="Mikhailova N."/>
            <person name="Pati A."/>
            <person name="Chen A."/>
            <person name="Palaniappan K."/>
            <person name="Land M."/>
            <person name="Brambilla E.M."/>
            <person name="Rohde M."/>
            <person name="Spring S."/>
            <person name="Goker M."/>
            <person name="Detter J.C."/>
            <person name="Bristow J."/>
            <person name="Eisen J.A."/>
            <person name="Markowitz V."/>
            <person name="Hugenholtz P."/>
            <person name="Kyrpides N.C."/>
            <person name="Klenk H.P."/>
            <person name="Woyke T."/>
        </authorList>
    </citation>
    <scope>NUCLEOTIDE SEQUENCE [LARGE SCALE GENOMIC DNA]</scope>
    <source>
        <strain evidence="2">DSM 2844</strain>
    </source>
</reference>
<gene>
    <name evidence="1" type="ORF">SapgrDRAFT_1761</name>
</gene>
<dbReference type="HOGENOM" id="CLU_1348138_0_0_10"/>
<organism evidence="1 2">
    <name type="scientific">Saprospira grandis DSM 2844</name>
    <dbReference type="NCBI Taxonomy" id="694433"/>
    <lineage>
        <taxon>Bacteria</taxon>
        <taxon>Pseudomonadati</taxon>
        <taxon>Bacteroidota</taxon>
        <taxon>Saprospiria</taxon>
        <taxon>Saprospirales</taxon>
        <taxon>Saprospiraceae</taxon>
        <taxon>Saprospira</taxon>
    </lineage>
</organism>